<evidence type="ECO:0000313" key="1">
    <source>
        <dbReference type="EMBL" id="KUO41324.1"/>
    </source>
</evidence>
<sequence>MISEKQLKILRDGAFLLVRGEGFEPSTFGYQTQESSVLPLEGCPQGPTLLSQVFPGLPFQSGGIFPPDG</sequence>
<gene>
    <name evidence="1" type="ORF">APZ16_06025</name>
</gene>
<comment type="caution">
    <text evidence="1">The sequence shown here is derived from an EMBL/GenBank/DDBJ whole genome shotgun (WGS) entry which is preliminary data.</text>
</comment>
<evidence type="ECO:0000313" key="2">
    <source>
        <dbReference type="Proteomes" id="UP000074294"/>
    </source>
</evidence>
<name>A0A147JXK7_HADYE</name>
<dbReference type="Proteomes" id="UP000074294">
    <property type="component" value="Unassembled WGS sequence"/>
</dbReference>
<proteinExistence type="predicted"/>
<accession>A0A147JXK7</accession>
<dbReference type="EMBL" id="LQMQ01000024">
    <property type="protein sequence ID" value="KUO41324.1"/>
    <property type="molecule type" value="Genomic_DNA"/>
</dbReference>
<organism evidence="1 2">
    <name type="scientific">Hadarchaeum yellowstonense</name>
    <dbReference type="NCBI Taxonomy" id="1776334"/>
    <lineage>
        <taxon>Archaea</taxon>
        <taxon>Methanobacteriati</taxon>
        <taxon>Candidatus Hadarchaeota</taxon>
        <taxon>Candidatus Hadarchaeia</taxon>
        <taxon>Candidatus Hadarchaeales</taxon>
        <taxon>Candidatus Hadarchaeaceae</taxon>
        <taxon>Candidatus Hadarchaeum</taxon>
    </lineage>
</organism>
<reference evidence="1 2" key="1">
    <citation type="journal article" date="2016" name="Nat. Microbiol.">
        <title>Genomic inference of the metabolism of cosmopolitan subsurface Archaea, Hadesarchaea.</title>
        <authorList>
            <person name="Baker B.J."/>
            <person name="Saw J.H."/>
            <person name="Lind A.E."/>
            <person name="Lazar C.S."/>
            <person name="Hinrichs K.-U."/>
            <person name="Teske A.P."/>
            <person name="Ettema T.J."/>
        </authorList>
    </citation>
    <scope>NUCLEOTIDE SEQUENCE [LARGE SCALE GENOMIC DNA]</scope>
</reference>
<dbReference type="AlphaFoldDB" id="A0A147JXK7"/>
<protein>
    <submittedName>
        <fullName evidence="1">Uncharacterized protein</fullName>
    </submittedName>
</protein>